<name>A0A250II98_9BACT</name>
<keyword evidence="3" id="KW-1185">Reference proteome</keyword>
<protein>
    <recommendedName>
        <fullName evidence="1">Transcription factor zinc-finger domain-containing protein</fullName>
    </recommendedName>
</protein>
<gene>
    <name evidence="2" type="ORF">MEBOL_005007</name>
</gene>
<dbReference type="Proteomes" id="UP000217289">
    <property type="component" value="Chromosome"/>
</dbReference>
<reference evidence="2 3" key="1">
    <citation type="submission" date="2017-06" db="EMBL/GenBank/DDBJ databases">
        <authorList>
            <person name="Kim H.J."/>
            <person name="Triplett B.A."/>
        </authorList>
    </citation>
    <scope>NUCLEOTIDE SEQUENCE [LARGE SCALE GENOMIC DNA]</scope>
    <source>
        <strain evidence="2 3">DSM 14713</strain>
    </source>
</reference>
<evidence type="ECO:0000259" key="1">
    <source>
        <dbReference type="Pfam" id="PF13453"/>
    </source>
</evidence>
<proteinExistence type="predicted"/>
<feature type="domain" description="Transcription factor zinc-finger" evidence="1">
    <location>
        <begin position="65"/>
        <end position="102"/>
    </location>
</feature>
<organism evidence="2 3">
    <name type="scientific">Melittangium boletus DSM 14713</name>
    <dbReference type="NCBI Taxonomy" id="1294270"/>
    <lineage>
        <taxon>Bacteria</taxon>
        <taxon>Pseudomonadati</taxon>
        <taxon>Myxococcota</taxon>
        <taxon>Myxococcia</taxon>
        <taxon>Myxococcales</taxon>
        <taxon>Cystobacterineae</taxon>
        <taxon>Archangiaceae</taxon>
        <taxon>Melittangium</taxon>
    </lineage>
</organism>
<evidence type="ECO:0000313" key="2">
    <source>
        <dbReference type="EMBL" id="ATB31544.1"/>
    </source>
</evidence>
<dbReference type="EMBL" id="CP022163">
    <property type="protein sequence ID" value="ATB31544.1"/>
    <property type="molecule type" value="Genomic_DNA"/>
</dbReference>
<sequence length="125" mass="14611">MYLALYTVTLDPEPFFMSHLEKPSNPEEAYFQQEEIEKKRKLAYEQNQRLAAQQREELRALHHMKCPRCGLDLQPIKRGEVEIDTCFNCHGIFLDAGELEALQKQMAHEKDGTWMGAVLNLFKNK</sequence>
<dbReference type="KEGG" id="mbd:MEBOL_005007"/>
<evidence type="ECO:0000313" key="3">
    <source>
        <dbReference type="Proteomes" id="UP000217289"/>
    </source>
</evidence>
<dbReference type="AlphaFoldDB" id="A0A250II98"/>
<dbReference type="InterPro" id="IPR027392">
    <property type="entry name" value="TF_Znf"/>
</dbReference>
<accession>A0A250II98</accession>
<dbReference type="Pfam" id="PF13453">
    <property type="entry name" value="Zn_ribbon_TFIIB"/>
    <property type="match status" value="1"/>
</dbReference>